<feature type="transmembrane region" description="Helical" evidence="4">
    <location>
        <begin position="281"/>
        <end position="302"/>
    </location>
</feature>
<keyword evidence="4" id="KW-0472">Membrane</keyword>
<evidence type="ECO:0000313" key="7">
    <source>
        <dbReference type="Ensembl" id="ENSPKIP00000032717.1"/>
    </source>
</evidence>
<dbReference type="SMART" id="SM00202">
    <property type="entry name" value="SR"/>
    <property type="match status" value="1"/>
</dbReference>
<keyword evidence="8" id="KW-1185">Reference proteome</keyword>
<dbReference type="Proteomes" id="UP000261540">
    <property type="component" value="Unplaced"/>
</dbReference>
<evidence type="ECO:0000313" key="8">
    <source>
        <dbReference type="Proteomes" id="UP000261540"/>
    </source>
</evidence>
<dbReference type="AlphaFoldDB" id="A0A3B3SPU1"/>
<dbReference type="SUPFAM" id="SSF56487">
    <property type="entry name" value="SRCR-like"/>
    <property type="match status" value="1"/>
</dbReference>
<sequence length="575" mass="61434">MRWRSRLLQTLTVLQAVGLFQGIGTPPEKQHDKLSNGTEATNTSAAPPVGYTPRLSSNYSGILEVFHHGNWTTVQLSTEDTKAAARTVCGGVYEVTRGRVAPDTLCLIGCSYGNGQLLCKGGSLSVCTEVSNITCWHADVRLVGGSDHCAGRVEIWQNGTWGTVCDDGWDEKDARVVCAQLGCGVAVDATGERESFGPGKGRITMAEVKCSGNETQLRQCPFETHEQFCGHKEDAGVVCSESKHPYSTTANMTQMPDSPTLTTVMESTVMTTKALARLPPAVTGCIVLTLILLMVPAVNIALCRYYRNGHVFAILKTNSGLPAPIQHEEHQRNSIIQMNAPADSPPSGVVNGGVPIPRRLQAQASADASTSDNSEYEHFDFSLEPAVAMASYKNSVRGGTVQSSAVMQKPAFHCLEEQASCPESPISPPHQQAAYEDSSSTSSGESYINTEQKCDTRANVNLLDHDSSSTSSGEEYKNTGPNAEELLKQGHGDVSAPENSMMPPVIDSPCPAGSGDPGDRGDPIPAAPWSPENSSTSSEDDYQNVGWDIAPLRTSVSQDPDCSSDSDYENVMDVP</sequence>
<feature type="disulfide bond" evidence="2">
    <location>
        <begin position="210"/>
        <end position="220"/>
    </location>
</feature>
<dbReference type="PRINTS" id="PR00258">
    <property type="entry name" value="SPERACTRCPTR"/>
</dbReference>
<dbReference type="PANTHER" id="PTHR48071:SF26">
    <property type="entry name" value="ANTIGEN WC1.1-LIKE"/>
    <property type="match status" value="1"/>
</dbReference>
<dbReference type="FunFam" id="3.10.250.10:FF:000009">
    <property type="entry name" value="WC1"/>
    <property type="match status" value="1"/>
</dbReference>
<dbReference type="InterPro" id="IPR036772">
    <property type="entry name" value="SRCR-like_dom_sf"/>
</dbReference>
<feature type="disulfide bond" evidence="2">
    <location>
        <begin position="165"/>
        <end position="229"/>
    </location>
</feature>
<accession>A0A3B3SPU1</accession>
<feature type="chain" id="PRO_5017286480" evidence="5">
    <location>
        <begin position="23"/>
        <end position="575"/>
    </location>
</feature>
<keyword evidence="1 2" id="KW-1015">Disulfide bond</keyword>
<dbReference type="PROSITE" id="PS00420">
    <property type="entry name" value="SRCR_1"/>
    <property type="match status" value="1"/>
</dbReference>
<feature type="compositionally biased region" description="Acidic residues" evidence="3">
    <location>
        <begin position="562"/>
        <end position="575"/>
    </location>
</feature>
<feature type="region of interest" description="Disordered" evidence="3">
    <location>
        <begin position="419"/>
        <end position="448"/>
    </location>
</feature>
<feature type="region of interest" description="Disordered" evidence="3">
    <location>
        <begin position="492"/>
        <end position="575"/>
    </location>
</feature>
<dbReference type="PANTHER" id="PTHR48071">
    <property type="entry name" value="SRCR DOMAIN-CONTAINING PROTEIN"/>
    <property type="match status" value="1"/>
</dbReference>
<keyword evidence="4" id="KW-0812">Transmembrane</keyword>
<organism evidence="7 8">
    <name type="scientific">Paramormyrops kingsleyae</name>
    <dbReference type="NCBI Taxonomy" id="1676925"/>
    <lineage>
        <taxon>Eukaryota</taxon>
        <taxon>Metazoa</taxon>
        <taxon>Chordata</taxon>
        <taxon>Craniata</taxon>
        <taxon>Vertebrata</taxon>
        <taxon>Euteleostomi</taxon>
        <taxon>Actinopterygii</taxon>
        <taxon>Neopterygii</taxon>
        <taxon>Teleostei</taxon>
        <taxon>Osteoglossocephala</taxon>
        <taxon>Osteoglossomorpha</taxon>
        <taxon>Osteoglossiformes</taxon>
        <taxon>Mormyridae</taxon>
        <taxon>Paramormyrops</taxon>
    </lineage>
</organism>
<dbReference type="InterPro" id="IPR001190">
    <property type="entry name" value="SRCR"/>
</dbReference>
<dbReference type="Ensembl" id="ENSPKIT00000013590.1">
    <property type="protein sequence ID" value="ENSPKIP00000032717.1"/>
    <property type="gene ID" value="ENSPKIG00000012701.1"/>
</dbReference>
<feature type="compositionally biased region" description="Polar residues" evidence="3">
    <location>
        <begin position="35"/>
        <end position="45"/>
    </location>
</feature>
<dbReference type="PROSITE" id="PS50287">
    <property type="entry name" value="SRCR_2"/>
    <property type="match status" value="1"/>
</dbReference>
<reference evidence="7" key="2">
    <citation type="submission" date="2025-09" db="UniProtKB">
        <authorList>
            <consortium name="Ensembl"/>
        </authorList>
    </citation>
    <scope>IDENTIFICATION</scope>
</reference>
<evidence type="ECO:0000256" key="3">
    <source>
        <dbReference type="SAM" id="MobiDB-lite"/>
    </source>
</evidence>
<feature type="disulfide bond" evidence="2">
    <location>
        <begin position="178"/>
        <end position="239"/>
    </location>
</feature>
<dbReference type="STRING" id="1676925.ENSPKIP00000032717"/>
<evidence type="ECO:0000256" key="2">
    <source>
        <dbReference type="PROSITE-ProRule" id="PRU00196"/>
    </source>
</evidence>
<protein>
    <submittedName>
        <fullName evidence="7">T-cell differentiation antigen CD6-like</fullName>
    </submittedName>
</protein>
<evidence type="ECO:0000256" key="4">
    <source>
        <dbReference type="SAM" id="Phobius"/>
    </source>
</evidence>
<evidence type="ECO:0000256" key="5">
    <source>
        <dbReference type="SAM" id="SignalP"/>
    </source>
</evidence>
<evidence type="ECO:0000256" key="1">
    <source>
        <dbReference type="ARBA" id="ARBA00023157"/>
    </source>
</evidence>
<dbReference type="OrthoDB" id="536948at2759"/>
<feature type="signal peptide" evidence="5">
    <location>
        <begin position="1"/>
        <end position="22"/>
    </location>
</feature>
<dbReference type="KEGG" id="pki:111845791"/>
<dbReference type="Gene3D" id="3.10.250.10">
    <property type="entry name" value="SRCR-like domain"/>
    <property type="match status" value="1"/>
</dbReference>
<keyword evidence="4" id="KW-1133">Transmembrane helix</keyword>
<evidence type="ECO:0000259" key="6">
    <source>
        <dbReference type="PROSITE" id="PS50287"/>
    </source>
</evidence>
<feature type="domain" description="SRCR" evidence="6">
    <location>
        <begin position="140"/>
        <end position="240"/>
    </location>
</feature>
<feature type="region of interest" description="Disordered" evidence="3">
    <location>
        <begin position="27"/>
        <end position="51"/>
    </location>
</feature>
<dbReference type="GeneTree" id="ENSGT00950000183145"/>
<proteinExistence type="predicted"/>
<name>A0A3B3SPU1_9TELE</name>
<dbReference type="Pfam" id="PF00530">
    <property type="entry name" value="SRCR"/>
    <property type="match status" value="1"/>
</dbReference>
<keyword evidence="5" id="KW-0732">Signal</keyword>
<reference evidence="7" key="1">
    <citation type="submission" date="2025-08" db="UniProtKB">
        <authorList>
            <consortium name="Ensembl"/>
        </authorList>
    </citation>
    <scope>IDENTIFICATION</scope>
</reference>
<dbReference type="GO" id="GO:0016020">
    <property type="term" value="C:membrane"/>
    <property type="evidence" value="ECO:0007669"/>
    <property type="project" value="InterPro"/>
</dbReference>